<name>A0A2I1FUS0_9GLOM</name>
<accession>A0A2I1FUS0</accession>
<proteinExistence type="predicted"/>
<dbReference type="VEuPathDB" id="FungiDB:FUN_004494"/>
<dbReference type="SUPFAM" id="SSF52047">
    <property type="entry name" value="RNI-like"/>
    <property type="match status" value="1"/>
</dbReference>
<protein>
    <submittedName>
        <fullName evidence="1">Uncharacterized protein</fullName>
    </submittedName>
</protein>
<dbReference type="VEuPathDB" id="FungiDB:RhiirA1_448257"/>
<dbReference type="Proteomes" id="UP000234323">
    <property type="component" value="Unassembled WGS sequence"/>
</dbReference>
<dbReference type="InterPro" id="IPR032675">
    <property type="entry name" value="LRR_dom_sf"/>
</dbReference>
<gene>
    <name evidence="1" type="ORF">RhiirA4_451040</name>
</gene>
<reference evidence="1 2" key="1">
    <citation type="submission" date="2015-10" db="EMBL/GenBank/DDBJ databases">
        <title>Genome analyses suggest a sexual origin of heterokaryosis in a supposedly ancient asexual fungus.</title>
        <authorList>
            <person name="Ropars J."/>
            <person name="Sedzielewska K."/>
            <person name="Noel J."/>
            <person name="Charron P."/>
            <person name="Farinelli L."/>
            <person name="Marton T."/>
            <person name="Kruger M."/>
            <person name="Pelin A."/>
            <person name="Brachmann A."/>
            <person name="Corradi N."/>
        </authorList>
    </citation>
    <scope>NUCLEOTIDE SEQUENCE [LARGE SCALE GENOMIC DNA]</scope>
    <source>
        <strain evidence="1 2">A4</strain>
    </source>
</reference>
<evidence type="ECO:0000313" key="1">
    <source>
        <dbReference type="EMBL" id="PKY38100.1"/>
    </source>
</evidence>
<dbReference type="AlphaFoldDB" id="A0A2I1FUS0"/>
<dbReference type="VEuPathDB" id="FungiDB:RhiirA1_428962"/>
<dbReference type="VEuPathDB" id="FungiDB:RhiirFUN_006654"/>
<keyword evidence="2" id="KW-1185">Reference proteome</keyword>
<sequence>MPFQPLPIECISHIFESFQDNKNLYTCLLVNRFWCRIAIPILYKTPFTRNQERNKSQRSKIISTYLSCLSNEEKIHLMKNSNNKILIPLNNNQLFDYPVYLEEFCNLSLQDMIIHWIILMIKQDFSIEQRKIFHLINNILYPLLISKSKNLLYLNLINVNSNNDNNNNNHFHFDIPDIFTFFAFTPGLTNITRLDFKLYKNNSNLLLNIINLFDIIPSLCKNIQLINFNSKLSFNDNDNRITLRKALCGIIRNQRDLKKLYLRFKGETLNNIIMPTLELQSINLTHLYFKKLRLNDDVMDSLANFLSLKVLGFESCYIITTSDNQDRYDNNNLITNNSNFQLEKLYLVENMSRHMISDIKCLIIRYFSISLQELILDELNFDIVKIISNFCSKIKRLILLATEYESIDLYNLLINLKYLKNLTLWYVNDHTIKVLGNYLPNTLLHLSFIHFICLPFNDFLKDCNIPLESIEIFNLIMNSNNSNSSDHFKPISDYIKIHYNHLKVIYFGKNCDISNEDLEEIKDYVNVKLIDNYDHFPSKFN</sequence>
<comment type="caution">
    <text evidence="1">The sequence shown here is derived from an EMBL/GenBank/DDBJ whole genome shotgun (WGS) entry which is preliminary data.</text>
</comment>
<organism evidence="1 2">
    <name type="scientific">Rhizophagus irregularis</name>
    <dbReference type="NCBI Taxonomy" id="588596"/>
    <lineage>
        <taxon>Eukaryota</taxon>
        <taxon>Fungi</taxon>
        <taxon>Fungi incertae sedis</taxon>
        <taxon>Mucoromycota</taxon>
        <taxon>Glomeromycotina</taxon>
        <taxon>Glomeromycetes</taxon>
        <taxon>Glomerales</taxon>
        <taxon>Glomeraceae</taxon>
        <taxon>Rhizophagus</taxon>
    </lineage>
</organism>
<evidence type="ECO:0000313" key="2">
    <source>
        <dbReference type="Proteomes" id="UP000234323"/>
    </source>
</evidence>
<dbReference type="Gene3D" id="3.80.10.10">
    <property type="entry name" value="Ribonuclease Inhibitor"/>
    <property type="match status" value="1"/>
</dbReference>
<dbReference type="EMBL" id="LLXI01000018">
    <property type="protein sequence ID" value="PKY38100.1"/>
    <property type="molecule type" value="Genomic_DNA"/>
</dbReference>